<dbReference type="PANTHER" id="PTHR33781">
    <property type="entry name" value="PROTEIN PHYTOCHROME KINASE SUBSTRATE 1-RELATED"/>
    <property type="match status" value="1"/>
</dbReference>
<feature type="compositionally biased region" description="Basic and acidic residues" evidence="1">
    <location>
        <begin position="96"/>
        <end position="107"/>
    </location>
</feature>
<accession>S8E9G5</accession>
<evidence type="ECO:0000256" key="1">
    <source>
        <dbReference type="SAM" id="MobiDB-lite"/>
    </source>
</evidence>
<comment type="caution">
    <text evidence="2">The sequence shown here is derived from an EMBL/GenBank/DDBJ whole genome shotgun (WGS) entry which is preliminary data.</text>
</comment>
<dbReference type="PANTHER" id="PTHR33781:SF3">
    <property type="entry name" value="PROTEIN PHYTOCHROME KINASE SUBSTRATE 3"/>
    <property type="match status" value="1"/>
</dbReference>
<feature type="region of interest" description="Disordered" evidence="1">
    <location>
        <begin position="86"/>
        <end position="139"/>
    </location>
</feature>
<dbReference type="AlphaFoldDB" id="S8E9G5"/>
<sequence>MEKDELRVASFSCYLETTKNAPLKAKEDNGVTKEPPIILANIIPSLRRSRVRKPRRRILNGFGCHSPCFDKKAVHIDDIVARTFPLKQQQQQKQPEQQHDDEIEKETAQQPVKISVQEECETKDSNETPSSPNSCDDLRSEASSDLFEIEDISRGFPLYSQHHRQFCCEDNASDCGSSQASVQWSVVTTSTEDERRCGGDDGGKKKGKYLHHINGNAGGTGLLNIGGCKNRKSVDVAENVCIKIKVSR</sequence>
<protein>
    <submittedName>
        <fullName evidence="2">Uncharacterized protein</fullName>
    </submittedName>
</protein>
<evidence type="ECO:0000313" key="2">
    <source>
        <dbReference type="EMBL" id="EPS69132.1"/>
    </source>
</evidence>
<dbReference type="EMBL" id="AUSU01002278">
    <property type="protein sequence ID" value="EPS69132.1"/>
    <property type="molecule type" value="Genomic_DNA"/>
</dbReference>
<keyword evidence="3" id="KW-1185">Reference proteome</keyword>
<name>S8E9G5_9LAMI</name>
<proteinExistence type="predicted"/>
<organism evidence="2 3">
    <name type="scientific">Genlisea aurea</name>
    <dbReference type="NCBI Taxonomy" id="192259"/>
    <lineage>
        <taxon>Eukaryota</taxon>
        <taxon>Viridiplantae</taxon>
        <taxon>Streptophyta</taxon>
        <taxon>Embryophyta</taxon>
        <taxon>Tracheophyta</taxon>
        <taxon>Spermatophyta</taxon>
        <taxon>Magnoliopsida</taxon>
        <taxon>eudicotyledons</taxon>
        <taxon>Gunneridae</taxon>
        <taxon>Pentapetalae</taxon>
        <taxon>asterids</taxon>
        <taxon>lamiids</taxon>
        <taxon>Lamiales</taxon>
        <taxon>Lentibulariaceae</taxon>
        <taxon>Genlisea</taxon>
    </lineage>
</organism>
<reference evidence="2 3" key="1">
    <citation type="journal article" date="2013" name="BMC Genomics">
        <title>The miniature genome of a carnivorous plant Genlisea aurea contains a low number of genes and short non-coding sequences.</title>
        <authorList>
            <person name="Leushkin E.V."/>
            <person name="Sutormin R.A."/>
            <person name="Nabieva E.R."/>
            <person name="Penin A.A."/>
            <person name="Kondrashov A.S."/>
            <person name="Logacheva M.D."/>
        </authorList>
    </citation>
    <scope>NUCLEOTIDE SEQUENCE [LARGE SCALE GENOMIC DNA]</scope>
</reference>
<evidence type="ECO:0000313" key="3">
    <source>
        <dbReference type="Proteomes" id="UP000015453"/>
    </source>
</evidence>
<dbReference type="OrthoDB" id="760005at2759"/>
<gene>
    <name evidence="2" type="ORF">M569_05636</name>
</gene>
<dbReference type="GO" id="GO:0009638">
    <property type="term" value="P:phototropism"/>
    <property type="evidence" value="ECO:0007669"/>
    <property type="project" value="InterPro"/>
</dbReference>
<dbReference type="Proteomes" id="UP000015453">
    <property type="component" value="Unassembled WGS sequence"/>
</dbReference>
<dbReference type="InterPro" id="IPR039615">
    <property type="entry name" value="PKS"/>
</dbReference>